<dbReference type="PANTHER" id="PTHR35004">
    <property type="entry name" value="TRANSPOSASE RV3428C-RELATED"/>
    <property type="match status" value="1"/>
</dbReference>
<evidence type="ECO:0000313" key="12">
    <source>
        <dbReference type="EMBL" id="QDU29099.1"/>
    </source>
</evidence>
<dbReference type="OrthoDB" id="261225at2"/>
<sequence length="504" mass="57888">MLRDMHNWTEIRRLVLTEKKSKRAVCREFSLHWQTLEKILQHPEPPGYRQRLPRERPKLDPFLPIIHEILEQDKTAPRKQRHTTKRIFDRLRAEHGYTGGITVVGEVVREWRTTTAEVFLPLSHQPGEAQFDFGEAEVVLQGMPTKVAYCVMSLPYSDAFFVQVFPRECTETFQAGHQRAFEFFGGVPRRISYDNSRIAVARFVGKRGDTPTREFLRLQSHYLFEHHFCLVRRPMEKGHTENLIGFARRNFLVPVPRTGSLEVLNAELERQCCEDLERQLRGQPANKATLLAEEQAALLPLPKSGFEARRVEPAQANSLSLVRFDGNDYSVPTQYAHQKVTAIGGLEEVRLVVNDKLVAQHPRDWSKEQVHYNPLHYLALLERKPGGLDFAKPLENWGLPDCFDLLRRRLEADGGAHGRREFIKTLRLLETISLAALTAAIERALEIDVLAVDAIRLLVQQGLEEPTRWFRLDNHPHLQSHSIPPPNLLSYRELTCALTTGGVL</sequence>
<dbReference type="KEGG" id="aagg:ETAA8_44080"/>
<evidence type="ECO:0000313" key="11">
    <source>
        <dbReference type="EMBL" id="QDU29086.1"/>
    </source>
</evidence>
<dbReference type="KEGG" id="aagg:ETAA8_45920"/>
<protein>
    <submittedName>
        <fullName evidence="8">Integrase core domain protein</fullName>
    </submittedName>
</protein>
<evidence type="ECO:0000313" key="17">
    <source>
        <dbReference type="EMBL" id="QDU31375.1"/>
    </source>
</evidence>
<dbReference type="KEGG" id="aagg:ETAA8_17230"/>
<evidence type="ECO:0000313" key="3">
    <source>
        <dbReference type="EMBL" id="QDU26605.1"/>
    </source>
</evidence>
<dbReference type="KEGG" id="aagg:ETAA8_18470"/>
<evidence type="ECO:0000313" key="5">
    <source>
        <dbReference type="EMBL" id="QDU26766.1"/>
    </source>
</evidence>
<dbReference type="RefSeq" id="WP_145086469.1">
    <property type="nucleotide sequence ID" value="NZ_CP036274.1"/>
</dbReference>
<dbReference type="KEGG" id="aagg:ETAA8_39210"/>
<dbReference type="KEGG" id="aagg:ETAA8_59250"/>
<dbReference type="EMBL" id="CP036274">
    <property type="protein sequence ID" value="QDU29576.1"/>
    <property type="molecule type" value="Genomic_DNA"/>
</dbReference>
<dbReference type="EMBL" id="CP036274">
    <property type="protein sequence ID" value="QDU29099.1"/>
    <property type="molecule type" value="Genomic_DNA"/>
</dbReference>
<dbReference type="InterPro" id="IPR001584">
    <property type="entry name" value="Integrase_cat-core"/>
</dbReference>
<evidence type="ECO:0000313" key="2">
    <source>
        <dbReference type="EMBL" id="QDU26229.1"/>
    </source>
</evidence>
<dbReference type="EMBL" id="CP036274">
    <property type="protein sequence ID" value="QDU29086.1"/>
    <property type="molecule type" value="Genomic_DNA"/>
</dbReference>
<dbReference type="EMBL" id="CP036274">
    <property type="protein sequence ID" value="QDU30776.1"/>
    <property type="molecule type" value="Genomic_DNA"/>
</dbReference>
<dbReference type="KEGG" id="aagg:ETAA8_37830"/>
<dbReference type="EMBL" id="CP036274">
    <property type="protein sequence ID" value="QDU26642.1"/>
    <property type="molecule type" value="Genomic_DNA"/>
</dbReference>
<dbReference type="Pfam" id="PF22483">
    <property type="entry name" value="Mu-transpos_C_2"/>
    <property type="match status" value="1"/>
</dbReference>
<dbReference type="EMBL" id="CP036274">
    <property type="protein sequence ID" value="QDU28816.1"/>
    <property type="molecule type" value="Genomic_DNA"/>
</dbReference>
<dbReference type="KEGG" id="aagg:ETAA8_28410"/>
<evidence type="ECO:0000313" key="9">
    <source>
        <dbReference type="EMBL" id="QDU28816.1"/>
    </source>
</evidence>
<evidence type="ECO:0000313" key="16">
    <source>
        <dbReference type="EMBL" id="QDU30776.1"/>
    </source>
</evidence>
<feature type="domain" description="Integrase catalytic" evidence="1">
    <location>
        <begin position="122"/>
        <end position="301"/>
    </location>
</feature>
<accession>A0A517YEZ6</accession>
<dbReference type="KEGG" id="aagg:ETAA8_41930"/>
<evidence type="ECO:0000313" key="13">
    <source>
        <dbReference type="EMBL" id="QDU29300.1"/>
    </source>
</evidence>
<dbReference type="KEGG" id="aagg:ETAA8_42060"/>
<dbReference type="EMBL" id="CP036274">
    <property type="protein sequence ID" value="QDU26766.1"/>
    <property type="molecule type" value="Genomic_DNA"/>
</dbReference>
<evidence type="ECO:0000313" key="6">
    <source>
        <dbReference type="EMBL" id="QDU27751.1"/>
    </source>
</evidence>
<dbReference type="InterPro" id="IPR054353">
    <property type="entry name" value="IstA-like_C"/>
</dbReference>
<evidence type="ECO:0000259" key="1">
    <source>
        <dbReference type="PROSITE" id="PS50994"/>
    </source>
</evidence>
<evidence type="ECO:0000313" key="14">
    <source>
        <dbReference type="EMBL" id="QDU29482.1"/>
    </source>
</evidence>
<evidence type="ECO:0000313" key="10">
    <source>
        <dbReference type="EMBL" id="QDU29054.1"/>
    </source>
</evidence>
<dbReference type="EMBL" id="CP036274">
    <property type="protein sequence ID" value="QDU26229.1"/>
    <property type="molecule type" value="Genomic_DNA"/>
</dbReference>
<proteinExistence type="predicted"/>
<evidence type="ECO:0000313" key="8">
    <source>
        <dbReference type="EMBL" id="QDU28804.1"/>
    </source>
</evidence>
<dbReference type="EMBL" id="CP036274">
    <property type="protein sequence ID" value="QDU29054.1"/>
    <property type="molecule type" value="Genomic_DNA"/>
</dbReference>
<dbReference type="EMBL" id="CP036274">
    <property type="protein sequence ID" value="QDU27751.1"/>
    <property type="molecule type" value="Genomic_DNA"/>
</dbReference>
<dbReference type="EMBL" id="CP036274">
    <property type="protein sequence ID" value="QDU28804.1"/>
    <property type="molecule type" value="Genomic_DNA"/>
</dbReference>
<dbReference type="EMBL" id="CP036274">
    <property type="protein sequence ID" value="QDU29300.1"/>
    <property type="molecule type" value="Genomic_DNA"/>
</dbReference>
<evidence type="ECO:0000313" key="7">
    <source>
        <dbReference type="EMBL" id="QDU28680.1"/>
    </source>
</evidence>
<dbReference type="KEGG" id="aagg:ETAA8_46900"/>
<dbReference type="PROSITE" id="PS50994">
    <property type="entry name" value="INTEGRASE"/>
    <property type="match status" value="1"/>
</dbReference>
<dbReference type="EMBL" id="CP036274">
    <property type="protein sequence ID" value="QDU31375.1"/>
    <property type="molecule type" value="Genomic_DNA"/>
</dbReference>
<dbReference type="AlphaFoldDB" id="A0A517YEZ6"/>
<dbReference type="Proteomes" id="UP000315017">
    <property type="component" value="Chromosome"/>
</dbReference>
<organism evidence="8 18">
    <name type="scientific">Anatilimnocola aggregata</name>
    <dbReference type="NCBI Taxonomy" id="2528021"/>
    <lineage>
        <taxon>Bacteria</taxon>
        <taxon>Pseudomonadati</taxon>
        <taxon>Planctomycetota</taxon>
        <taxon>Planctomycetia</taxon>
        <taxon>Pirellulales</taxon>
        <taxon>Pirellulaceae</taxon>
        <taxon>Anatilimnocola</taxon>
    </lineage>
</organism>
<evidence type="ECO:0000313" key="18">
    <source>
        <dbReference type="Proteomes" id="UP000315017"/>
    </source>
</evidence>
<dbReference type="PANTHER" id="PTHR35004:SF7">
    <property type="entry name" value="INTEGRASE PROTEIN"/>
    <property type="match status" value="1"/>
</dbReference>
<evidence type="ECO:0000313" key="4">
    <source>
        <dbReference type="EMBL" id="QDU26642.1"/>
    </source>
</evidence>
<dbReference type="GO" id="GO:0015074">
    <property type="term" value="P:DNA integration"/>
    <property type="evidence" value="ECO:0007669"/>
    <property type="project" value="InterPro"/>
</dbReference>
<gene>
    <name evidence="2" type="ORF">ETAA8_13050</name>
    <name evidence="3" type="ORF">ETAA8_16850</name>
    <name evidence="4" type="ORF">ETAA8_17230</name>
    <name evidence="5" type="ORF">ETAA8_18470</name>
    <name evidence="6" type="ORF">ETAA8_28410</name>
    <name evidence="7" type="ORF">ETAA8_37830</name>
    <name evidence="8" type="ORF">ETAA8_39090</name>
    <name evidence="9" type="ORF">ETAA8_39210</name>
    <name evidence="10" type="ORF">ETAA8_41610</name>
    <name evidence="11" type="ORF">ETAA8_41930</name>
    <name evidence="12" type="ORF">ETAA8_42060</name>
    <name evidence="13" type="ORF">ETAA8_44080</name>
    <name evidence="14" type="ORF">ETAA8_45920</name>
    <name evidence="15" type="ORF">ETAA8_46900</name>
    <name evidence="16" type="ORF">ETAA8_59250</name>
    <name evidence="17" type="ORF">ETAA8_65320</name>
</gene>
<keyword evidence="18" id="KW-1185">Reference proteome</keyword>
<dbReference type="EMBL" id="CP036274">
    <property type="protein sequence ID" value="QDU26605.1"/>
    <property type="molecule type" value="Genomic_DNA"/>
</dbReference>
<evidence type="ECO:0000313" key="15">
    <source>
        <dbReference type="EMBL" id="QDU29576.1"/>
    </source>
</evidence>
<dbReference type="KEGG" id="aagg:ETAA8_39090"/>
<dbReference type="KEGG" id="aagg:ETAA8_16850"/>
<dbReference type="EMBL" id="CP036274">
    <property type="protein sequence ID" value="QDU29482.1"/>
    <property type="molecule type" value="Genomic_DNA"/>
</dbReference>
<dbReference type="KEGG" id="aagg:ETAA8_65320"/>
<dbReference type="KEGG" id="aagg:ETAA8_13050"/>
<dbReference type="EMBL" id="CP036274">
    <property type="protein sequence ID" value="QDU28680.1"/>
    <property type="molecule type" value="Genomic_DNA"/>
</dbReference>
<name>A0A517YEZ6_9BACT</name>
<dbReference type="KEGG" id="aagg:ETAA8_41610"/>
<reference evidence="8 18" key="1">
    <citation type="submission" date="2019-02" db="EMBL/GenBank/DDBJ databases">
        <title>Deep-cultivation of Planctomycetes and their phenomic and genomic characterization uncovers novel biology.</title>
        <authorList>
            <person name="Wiegand S."/>
            <person name="Jogler M."/>
            <person name="Boedeker C."/>
            <person name="Pinto D."/>
            <person name="Vollmers J."/>
            <person name="Rivas-Marin E."/>
            <person name="Kohn T."/>
            <person name="Peeters S.H."/>
            <person name="Heuer A."/>
            <person name="Rast P."/>
            <person name="Oberbeckmann S."/>
            <person name="Bunk B."/>
            <person name="Jeske O."/>
            <person name="Meyerdierks A."/>
            <person name="Storesund J.E."/>
            <person name="Kallscheuer N."/>
            <person name="Luecker S."/>
            <person name="Lage O.M."/>
            <person name="Pohl T."/>
            <person name="Merkel B.J."/>
            <person name="Hornburger P."/>
            <person name="Mueller R.-W."/>
            <person name="Bruemmer F."/>
            <person name="Labrenz M."/>
            <person name="Spormann A.M."/>
            <person name="Op den Camp H."/>
            <person name="Overmann J."/>
            <person name="Amann R."/>
            <person name="Jetten M.S.M."/>
            <person name="Mascher T."/>
            <person name="Medema M.H."/>
            <person name="Devos D.P."/>
            <person name="Kaster A.-K."/>
            <person name="Ovreas L."/>
            <person name="Rohde M."/>
            <person name="Galperin M.Y."/>
            <person name="Jogler C."/>
        </authorList>
    </citation>
    <scope>NUCLEOTIDE SEQUENCE [LARGE SCALE GENOMIC DNA]</scope>
    <source>
        <strain evidence="8 18">ETA_A8</strain>
    </source>
</reference>
<dbReference type="NCBIfam" id="NF033546">
    <property type="entry name" value="transpos_IS21"/>
    <property type="match status" value="1"/>
</dbReference>